<dbReference type="AlphaFoldDB" id="A0A1X7L7A8"/>
<evidence type="ECO:0000313" key="1">
    <source>
        <dbReference type="EMBL" id="SMG49122.1"/>
    </source>
</evidence>
<dbReference type="RefSeq" id="WP_169028591.1">
    <property type="nucleotide sequence ID" value="NZ_FXAZ01000004.1"/>
</dbReference>
<name>A0A1X7L7A8_9BACL</name>
<proteinExistence type="predicted"/>
<reference evidence="1 2" key="1">
    <citation type="submission" date="2017-04" db="EMBL/GenBank/DDBJ databases">
        <authorList>
            <person name="Afonso C.L."/>
            <person name="Miller P.J."/>
            <person name="Scott M.A."/>
            <person name="Spackman E."/>
            <person name="Goraichik I."/>
            <person name="Dimitrov K.M."/>
            <person name="Suarez D.L."/>
            <person name="Swayne D.E."/>
        </authorList>
    </citation>
    <scope>NUCLEOTIDE SEQUENCE [LARGE SCALE GENOMIC DNA]</scope>
    <source>
        <strain evidence="1 2">11</strain>
    </source>
</reference>
<dbReference type="EMBL" id="FXAZ01000004">
    <property type="protein sequence ID" value="SMG49122.1"/>
    <property type="molecule type" value="Genomic_DNA"/>
</dbReference>
<dbReference type="Proteomes" id="UP000193834">
    <property type="component" value="Unassembled WGS sequence"/>
</dbReference>
<keyword evidence="2" id="KW-1185">Reference proteome</keyword>
<evidence type="ECO:0000313" key="2">
    <source>
        <dbReference type="Proteomes" id="UP000193834"/>
    </source>
</evidence>
<gene>
    <name evidence="1" type="ORF">SAMN06295960_3018</name>
</gene>
<organism evidence="1 2">
    <name type="scientific">Paenibacillus aquistagni</name>
    <dbReference type="NCBI Taxonomy" id="1852522"/>
    <lineage>
        <taxon>Bacteria</taxon>
        <taxon>Bacillati</taxon>
        <taxon>Bacillota</taxon>
        <taxon>Bacilli</taxon>
        <taxon>Bacillales</taxon>
        <taxon>Paenibacillaceae</taxon>
        <taxon>Paenibacillus</taxon>
    </lineage>
</organism>
<accession>A0A1X7L7A8</accession>
<sequence>MEARWTKIVLAAFIIIITLSVVLGYVSQQHAQSQEEHAAVDIRSEWQ</sequence>
<protein>
    <submittedName>
        <fullName evidence="1">Uncharacterized protein</fullName>
    </submittedName>
</protein>
<dbReference type="STRING" id="1852522.SAMN06295960_3018"/>